<dbReference type="Gene3D" id="3.40.50.880">
    <property type="match status" value="1"/>
</dbReference>
<dbReference type="EMBL" id="CCXY01000194">
    <property type="protein sequence ID" value="CEG12800.1"/>
    <property type="molecule type" value="Genomic_DNA"/>
</dbReference>
<evidence type="ECO:0000256" key="5">
    <source>
        <dbReference type="ARBA" id="ARBA00022840"/>
    </source>
</evidence>
<dbReference type="SUPFAM" id="SSF52317">
    <property type="entry name" value="Class I glutamine amidotransferase-like"/>
    <property type="match status" value="1"/>
</dbReference>
<dbReference type="CDD" id="cd01742">
    <property type="entry name" value="GATase1_GMP_Synthase"/>
    <property type="match status" value="1"/>
</dbReference>
<dbReference type="InterPro" id="IPR017926">
    <property type="entry name" value="GATASE"/>
</dbReference>
<feature type="domain" description="Glutamine amidotransferase" evidence="7">
    <location>
        <begin position="3"/>
        <end position="180"/>
    </location>
</feature>
<reference evidence="8" key="1">
    <citation type="submission" date="2014-09" db="EMBL/GenBank/DDBJ databases">
        <authorList>
            <person name="Probst J Alexander"/>
        </authorList>
    </citation>
    <scope>NUCLEOTIDE SEQUENCE</scope>
</reference>
<keyword evidence="1 8" id="KW-0436">Ligase</keyword>
<accession>A0A098ECQ8</accession>
<dbReference type="PANTHER" id="PTHR11922">
    <property type="entry name" value="GMP SYNTHASE-RELATED"/>
    <property type="match status" value="1"/>
</dbReference>
<evidence type="ECO:0000256" key="4">
    <source>
        <dbReference type="ARBA" id="ARBA00022755"/>
    </source>
</evidence>
<dbReference type="AlphaFoldDB" id="A0A098ECQ8"/>
<gene>
    <name evidence="8" type="primary">guaAA</name>
    <name evidence="8" type="ORF">MSIBF_A2730004</name>
</gene>
<dbReference type="HAMAP" id="MF_01510">
    <property type="entry name" value="GMP_synthase_A"/>
    <property type="match status" value="1"/>
</dbReference>
<dbReference type="InterPro" id="IPR023686">
    <property type="entry name" value="GMP_synthase_A"/>
</dbReference>
<dbReference type="InterPro" id="IPR029062">
    <property type="entry name" value="Class_I_gatase-like"/>
</dbReference>
<dbReference type="GO" id="GO:0005524">
    <property type="term" value="F:ATP binding"/>
    <property type="evidence" value="ECO:0007669"/>
    <property type="project" value="UniProtKB-KW"/>
</dbReference>
<dbReference type="PROSITE" id="PS51273">
    <property type="entry name" value="GATASE_TYPE_1"/>
    <property type="match status" value="1"/>
</dbReference>
<dbReference type="NCBIfam" id="NF001975">
    <property type="entry name" value="PRK00758.1"/>
    <property type="match status" value="1"/>
</dbReference>
<evidence type="ECO:0000256" key="3">
    <source>
        <dbReference type="ARBA" id="ARBA00022749"/>
    </source>
</evidence>
<dbReference type="PANTHER" id="PTHR11922:SF2">
    <property type="entry name" value="GMP SYNTHASE [GLUTAMINE-HYDROLYZING]"/>
    <property type="match status" value="1"/>
</dbReference>
<organism evidence="8">
    <name type="scientific">groundwater metagenome</name>
    <dbReference type="NCBI Taxonomy" id="717931"/>
    <lineage>
        <taxon>unclassified sequences</taxon>
        <taxon>metagenomes</taxon>
        <taxon>ecological metagenomes</taxon>
    </lineage>
</organism>
<evidence type="ECO:0000259" key="7">
    <source>
        <dbReference type="Pfam" id="PF00117"/>
    </source>
</evidence>
<dbReference type="GO" id="GO:0005829">
    <property type="term" value="C:cytosol"/>
    <property type="evidence" value="ECO:0007669"/>
    <property type="project" value="TreeGrafter"/>
</dbReference>
<sequence>MILIIDNKGQYVHRIKTTLRDIDVQAEIVANTIDIDEILKKSPDGIILSGGPSSAWEEIGNCEKILDLNFPVLGICLGHQIIAYHFGGKVKTLGTAEYGNTKIFVDEEDEIFKSMDRQFDAWASHMDEVCEIPQNFEILAHSEICKCEAMKHKIRPIYSVQFHPEVVHTEDGHKIFENFANVCKK</sequence>
<evidence type="ECO:0000256" key="1">
    <source>
        <dbReference type="ARBA" id="ARBA00022598"/>
    </source>
</evidence>
<keyword evidence="3" id="KW-0332">GMP biosynthesis</keyword>
<dbReference type="InterPro" id="IPR004739">
    <property type="entry name" value="GMP_synth_GATase"/>
</dbReference>
<dbReference type="PRINTS" id="PR00097">
    <property type="entry name" value="ANTSNTHASEII"/>
</dbReference>
<dbReference type="PRINTS" id="PR00096">
    <property type="entry name" value="GATASE"/>
</dbReference>
<dbReference type="FunFam" id="3.40.50.880:FF:000047">
    <property type="entry name" value="GMP synthase [glutamine-hydrolyzing] subunit A"/>
    <property type="match status" value="1"/>
</dbReference>
<dbReference type="Pfam" id="PF00117">
    <property type="entry name" value="GATase"/>
    <property type="match status" value="1"/>
</dbReference>
<dbReference type="GO" id="GO:0003921">
    <property type="term" value="F:GMP synthase activity"/>
    <property type="evidence" value="ECO:0007669"/>
    <property type="project" value="TreeGrafter"/>
</dbReference>
<proteinExistence type="inferred from homology"/>
<evidence type="ECO:0000256" key="6">
    <source>
        <dbReference type="ARBA" id="ARBA00022962"/>
    </source>
</evidence>
<protein>
    <submittedName>
        <fullName evidence="8">GMP synthase (Glutamine-hydrolyzing) subunit A</fullName>
        <ecNumber evidence="8">6.3.5.2</ecNumber>
    </submittedName>
</protein>
<name>A0A098ECQ8_9ZZZZ</name>
<keyword evidence="6" id="KW-0315">Glutamine amidotransferase</keyword>
<dbReference type="EC" id="6.3.5.2" evidence="8"/>
<evidence type="ECO:0000256" key="2">
    <source>
        <dbReference type="ARBA" id="ARBA00022741"/>
    </source>
</evidence>
<evidence type="ECO:0000313" key="8">
    <source>
        <dbReference type="EMBL" id="CEG12800.1"/>
    </source>
</evidence>
<dbReference type="NCBIfam" id="TIGR00888">
    <property type="entry name" value="guaA_Nterm"/>
    <property type="match status" value="1"/>
</dbReference>
<keyword evidence="2" id="KW-0547">Nucleotide-binding</keyword>
<keyword evidence="4" id="KW-0658">Purine biosynthesis</keyword>
<keyword evidence="5" id="KW-0067">ATP-binding</keyword>